<keyword evidence="1" id="KW-0472">Membrane</keyword>
<reference evidence="2" key="1">
    <citation type="submission" date="2020-10" db="EMBL/GenBank/DDBJ databases">
        <title>Connecting structure to function with the recovery of over 1000 high-quality activated sludge metagenome-assembled genomes encoding full-length rRNA genes using long-read sequencing.</title>
        <authorList>
            <person name="Singleton C.M."/>
            <person name="Petriglieri F."/>
            <person name="Kristensen J.M."/>
            <person name="Kirkegaard R.H."/>
            <person name="Michaelsen T.Y."/>
            <person name="Andersen M.H."/>
            <person name="Karst S.M."/>
            <person name="Dueholm M.S."/>
            <person name="Nielsen P.H."/>
            <person name="Albertsen M."/>
        </authorList>
    </citation>
    <scope>NUCLEOTIDE SEQUENCE</scope>
    <source>
        <strain evidence="2">Bjer_18-Q3-R1-45_BAT3C.347</strain>
    </source>
</reference>
<organism evidence="2 3">
    <name type="scientific">Candidatus Methylophosphatis roskildensis</name>
    <dbReference type="NCBI Taxonomy" id="2899263"/>
    <lineage>
        <taxon>Bacteria</taxon>
        <taxon>Pseudomonadati</taxon>
        <taxon>Pseudomonadota</taxon>
        <taxon>Betaproteobacteria</taxon>
        <taxon>Nitrosomonadales</taxon>
        <taxon>Sterolibacteriaceae</taxon>
        <taxon>Candidatus Methylophosphatis</taxon>
    </lineage>
</organism>
<keyword evidence="1" id="KW-0812">Transmembrane</keyword>
<dbReference type="AlphaFoldDB" id="A0A9D7HUS5"/>
<dbReference type="Proteomes" id="UP000807785">
    <property type="component" value="Unassembled WGS sequence"/>
</dbReference>
<protein>
    <recommendedName>
        <fullName evidence="4">Transmembrane protein</fullName>
    </recommendedName>
</protein>
<name>A0A9D7HUS5_9PROT</name>
<proteinExistence type="predicted"/>
<evidence type="ECO:0008006" key="4">
    <source>
        <dbReference type="Google" id="ProtNLM"/>
    </source>
</evidence>
<keyword evidence="1" id="KW-1133">Transmembrane helix</keyword>
<gene>
    <name evidence="2" type="ORF">IPH26_14005</name>
</gene>
<feature type="transmembrane region" description="Helical" evidence="1">
    <location>
        <begin position="86"/>
        <end position="105"/>
    </location>
</feature>
<feature type="transmembrane region" description="Helical" evidence="1">
    <location>
        <begin position="47"/>
        <end position="65"/>
    </location>
</feature>
<feature type="transmembrane region" description="Helical" evidence="1">
    <location>
        <begin position="111"/>
        <end position="129"/>
    </location>
</feature>
<evidence type="ECO:0000313" key="2">
    <source>
        <dbReference type="EMBL" id="MBK6973990.1"/>
    </source>
</evidence>
<accession>A0A9D7HUS5</accession>
<sequence length="143" mass="15480">MNLATQGGVSGEVINVPSDGLINLTHLIYVLHAASVVIGIAGSATVVGSFVFGLPSIVAVILNYVKRSDVRGTYLDSHFSWQIRTFWWAVLWGLIALAITLVLIVSIVGILVYWLPIAVVGIWIGYRVIRGWLALRGARPIDA</sequence>
<feature type="transmembrane region" description="Helical" evidence="1">
    <location>
        <begin position="21"/>
        <end position="41"/>
    </location>
</feature>
<evidence type="ECO:0000256" key="1">
    <source>
        <dbReference type="SAM" id="Phobius"/>
    </source>
</evidence>
<dbReference type="EMBL" id="JADJEV010000004">
    <property type="protein sequence ID" value="MBK6973990.1"/>
    <property type="molecule type" value="Genomic_DNA"/>
</dbReference>
<evidence type="ECO:0000313" key="3">
    <source>
        <dbReference type="Proteomes" id="UP000807785"/>
    </source>
</evidence>
<comment type="caution">
    <text evidence="2">The sequence shown here is derived from an EMBL/GenBank/DDBJ whole genome shotgun (WGS) entry which is preliminary data.</text>
</comment>